<evidence type="ECO:0000313" key="2">
    <source>
        <dbReference type="EMBL" id="KIH58199.1"/>
    </source>
</evidence>
<dbReference type="Proteomes" id="UP000054047">
    <property type="component" value="Unassembled WGS sequence"/>
</dbReference>
<proteinExistence type="predicted"/>
<evidence type="ECO:0000313" key="3">
    <source>
        <dbReference type="Proteomes" id="UP000054047"/>
    </source>
</evidence>
<dbReference type="AlphaFoldDB" id="A0A0C2GH56"/>
<sequence>MAILSAHRIAGAALLRPRMRRRRRLGTLRVAHAHFPTVIPLQSSRRSARPRPRTNRRRKPSKHSIPTLPTVRERWGVPWASSQQFSCGFGF</sequence>
<keyword evidence="3" id="KW-1185">Reference proteome</keyword>
<reference evidence="2 3" key="1">
    <citation type="submission" date="2013-12" db="EMBL/GenBank/DDBJ databases">
        <title>Draft genome of the parsitic nematode Ancylostoma duodenale.</title>
        <authorList>
            <person name="Mitreva M."/>
        </authorList>
    </citation>
    <scope>NUCLEOTIDE SEQUENCE [LARGE SCALE GENOMIC DNA]</scope>
    <source>
        <strain evidence="2 3">Zhejiang</strain>
    </source>
</reference>
<evidence type="ECO:0000256" key="1">
    <source>
        <dbReference type="SAM" id="MobiDB-lite"/>
    </source>
</evidence>
<dbReference type="EMBL" id="KN733402">
    <property type="protein sequence ID" value="KIH58199.1"/>
    <property type="molecule type" value="Genomic_DNA"/>
</dbReference>
<feature type="compositionally biased region" description="Basic residues" evidence="1">
    <location>
        <begin position="46"/>
        <end position="62"/>
    </location>
</feature>
<accession>A0A0C2GH56</accession>
<gene>
    <name evidence="2" type="ORF">ANCDUO_11596</name>
</gene>
<name>A0A0C2GH56_9BILA</name>
<organism evidence="2 3">
    <name type="scientific">Ancylostoma duodenale</name>
    <dbReference type="NCBI Taxonomy" id="51022"/>
    <lineage>
        <taxon>Eukaryota</taxon>
        <taxon>Metazoa</taxon>
        <taxon>Ecdysozoa</taxon>
        <taxon>Nematoda</taxon>
        <taxon>Chromadorea</taxon>
        <taxon>Rhabditida</taxon>
        <taxon>Rhabditina</taxon>
        <taxon>Rhabditomorpha</taxon>
        <taxon>Strongyloidea</taxon>
        <taxon>Ancylostomatidae</taxon>
        <taxon>Ancylostomatinae</taxon>
        <taxon>Ancylostoma</taxon>
    </lineage>
</organism>
<protein>
    <submittedName>
        <fullName evidence="2">Uncharacterized protein</fullName>
    </submittedName>
</protein>
<feature type="region of interest" description="Disordered" evidence="1">
    <location>
        <begin position="39"/>
        <end position="68"/>
    </location>
</feature>